<sequence length="39" mass="4276">MRGQRLRQIQRHTISFFVTAPCPPRGRAPQGGAGLNSRG</sequence>
<dbReference type="HOGENOM" id="CLU_3303445_0_0_11"/>
<dbReference type="AlphaFoldDB" id="D4TWA5"/>
<protein>
    <submittedName>
        <fullName evidence="2">Uncharacterized protein</fullName>
    </submittedName>
</protein>
<feature type="compositionally biased region" description="Gly residues" evidence="1">
    <location>
        <begin position="29"/>
        <end position="39"/>
    </location>
</feature>
<organism evidence="2 3">
    <name type="scientific">Schaalia odontolytica F0309</name>
    <dbReference type="NCBI Taxonomy" id="649742"/>
    <lineage>
        <taxon>Bacteria</taxon>
        <taxon>Bacillati</taxon>
        <taxon>Actinomycetota</taxon>
        <taxon>Actinomycetes</taxon>
        <taxon>Actinomycetales</taxon>
        <taxon>Actinomycetaceae</taxon>
        <taxon>Schaalia</taxon>
    </lineage>
</organism>
<accession>D4TWA5</accession>
<dbReference type="Proteomes" id="UP000003150">
    <property type="component" value="Unassembled WGS sequence"/>
</dbReference>
<name>D4TWA5_9ACTO</name>
<dbReference type="PATRIC" id="fig|649742.3.peg.33"/>
<reference evidence="2 3" key="1">
    <citation type="submission" date="2009-10" db="EMBL/GenBank/DDBJ databases">
        <authorList>
            <person name="Weinstock G."/>
            <person name="Sodergren E."/>
            <person name="Clifton S."/>
            <person name="Fulton L."/>
            <person name="Fulton B."/>
            <person name="Courtney L."/>
            <person name="Fronick C."/>
            <person name="Harrison M."/>
            <person name="Strong C."/>
            <person name="Farmer C."/>
            <person name="Delahaunty K."/>
            <person name="Markovic C."/>
            <person name="Hall O."/>
            <person name="Minx P."/>
            <person name="Tomlinson C."/>
            <person name="Mitreva M."/>
            <person name="Nelson J."/>
            <person name="Hou S."/>
            <person name="Wollam A."/>
            <person name="Pepin K.H."/>
            <person name="Johnson M."/>
            <person name="Bhonagiri V."/>
            <person name="Nash W.E."/>
            <person name="Warren W."/>
            <person name="Chinwalla A."/>
            <person name="Mardis E.R."/>
            <person name="Wilson R.K."/>
        </authorList>
    </citation>
    <scope>NUCLEOTIDE SEQUENCE [LARGE SCALE GENOMIC DNA]</scope>
    <source>
        <strain evidence="2 3">F0309</strain>
    </source>
</reference>
<gene>
    <name evidence="2" type="ORF">HMPREF0970_00215</name>
</gene>
<dbReference type="EMBL" id="ACYT02000010">
    <property type="protein sequence ID" value="EFF80850.1"/>
    <property type="molecule type" value="Genomic_DNA"/>
</dbReference>
<comment type="caution">
    <text evidence="2">The sequence shown here is derived from an EMBL/GenBank/DDBJ whole genome shotgun (WGS) entry which is preliminary data.</text>
</comment>
<evidence type="ECO:0000256" key="1">
    <source>
        <dbReference type="SAM" id="MobiDB-lite"/>
    </source>
</evidence>
<feature type="region of interest" description="Disordered" evidence="1">
    <location>
        <begin position="17"/>
        <end position="39"/>
    </location>
</feature>
<evidence type="ECO:0000313" key="2">
    <source>
        <dbReference type="EMBL" id="EFF80850.1"/>
    </source>
</evidence>
<evidence type="ECO:0000313" key="3">
    <source>
        <dbReference type="Proteomes" id="UP000003150"/>
    </source>
</evidence>
<proteinExistence type="predicted"/>